<organism evidence="2 3">
    <name type="scientific">Porites lobata</name>
    <dbReference type="NCBI Taxonomy" id="104759"/>
    <lineage>
        <taxon>Eukaryota</taxon>
        <taxon>Metazoa</taxon>
        <taxon>Cnidaria</taxon>
        <taxon>Anthozoa</taxon>
        <taxon>Hexacorallia</taxon>
        <taxon>Scleractinia</taxon>
        <taxon>Fungiina</taxon>
        <taxon>Poritidae</taxon>
        <taxon>Porites</taxon>
    </lineage>
</organism>
<dbReference type="EMBL" id="CALNXK010000156">
    <property type="protein sequence ID" value="CAH3170474.1"/>
    <property type="molecule type" value="Genomic_DNA"/>
</dbReference>
<dbReference type="CDD" id="cd22744">
    <property type="entry name" value="OTU"/>
    <property type="match status" value="1"/>
</dbReference>
<feature type="compositionally biased region" description="Basic residues" evidence="1">
    <location>
        <begin position="268"/>
        <end position="278"/>
    </location>
</feature>
<feature type="non-terminal residue" evidence="2">
    <location>
        <position position="1097"/>
    </location>
</feature>
<reference evidence="2 3" key="1">
    <citation type="submission" date="2022-05" db="EMBL/GenBank/DDBJ databases">
        <authorList>
            <consortium name="Genoscope - CEA"/>
            <person name="William W."/>
        </authorList>
    </citation>
    <scope>NUCLEOTIDE SEQUENCE [LARGE SCALE GENOMIC DNA]</scope>
</reference>
<accession>A0ABN8QU95</accession>
<feature type="compositionally biased region" description="Basic residues" evidence="1">
    <location>
        <begin position="909"/>
        <end position="924"/>
    </location>
</feature>
<name>A0ABN8QU95_9CNID</name>
<feature type="region of interest" description="Disordered" evidence="1">
    <location>
        <begin position="234"/>
        <end position="278"/>
    </location>
</feature>
<evidence type="ECO:0008006" key="4">
    <source>
        <dbReference type="Google" id="ProtNLM"/>
    </source>
</evidence>
<evidence type="ECO:0000256" key="1">
    <source>
        <dbReference type="SAM" id="MobiDB-lite"/>
    </source>
</evidence>
<proteinExistence type="predicted"/>
<keyword evidence="3" id="KW-1185">Reference proteome</keyword>
<comment type="caution">
    <text evidence="2">The sequence shown here is derived from an EMBL/GenBank/DDBJ whole genome shotgun (WGS) entry which is preliminary data.</text>
</comment>
<protein>
    <recommendedName>
        <fullName evidence="4">OTU domain-containing protein</fullName>
    </recommendedName>
</protein>
<feature type="region of interest" description="Disordered" evidence="1">
    <location>
        <begin position="903"/>
        <end position="924"/>
    </location>
</feature>
<feature type="region of interest" description="Disordered" evidence="1">
    <location>
        <begin position="163"/>
        <end position="189"/>
    </location>
</feature>
<evidence type="ECO:0000313" key="2">
    <source>
        <dbReference type="EMBL" id="CAH3170474.1"/>
    </source>
</evidence>
<sequence>MASRRTLSLLGASKQGLHLDFDPSGERNRCFYQCLGKHLKVLDVEDVICALEQYMLHNRLIPVENKDGSFATEDMFGFLTDGDFPALGKRPNTWHDCVIGLRDEMANHVVIQSAASLFAVNIHIIDWMGRENVTSPLRGHGKDDVYLAYTGQHYILLSRGTDASSTNYDSSDKESDKHKGARPFLHSGPEQYNPGFCMFRGQSMRLDIVKTEKNPTTEEDVTKDSSVIVISDDDEEMKNASNDPPNIVDSSTSDSGSGKDLPDSTLTKSKRRTKKKKKMDIIDDLSEALSGLSSADSTPVKATKVSKRSKANFKPKNLFTDDEDDDAFIYREGSRSYLNQAAVDRLETLHADKVPDAPNGPVKYRVKYVEREPLSAVADNWNWGRSQHVPRKDFCKEGRRTLQYCNGSYECQNDSCPYKKIQCESNKVDFRKGNKCKHCNVVAKHIECLARKYVENDRCHKIMTVIYIGTHDCNPRATENKPSKESIEEYLKTRPTSTTRQLQVDKVREALLSGKAADEVADIASQFCNQRHLQYLKAAVDKTNRPGGSDIEAIRKLKEDFQKRNLDENLILEMGDDYVILSSSEKIRIGVLITLGLVSEPVSLDGCESLAKDYTEVELTTYFPLLRRNVKLVSMFCPKPGKNSENVAKMVKAFDAAIEKMLPTVAKQYDIDPREYTGKGLDAGSYVGDEGGALWKGLCQAKGREIENRTVSDLYHFKQDVRRHNKHFTSKSDQIKFEKIMNRAYDAVTSIEAKKAEEELEKLIKTRSSDPTTMLNFKKWWWRRRARWQKWCRTSSTSNASSAEVANAKSVASGGYRKRLLDVITTECSSAVLEGAEVKRQDSGQKTVGRGPSSADRVARQAVDLDAGIERSAAAIQNLAQSSDITQSLSDIEMAQDDYNINVKDTHRADKKRKSQKKKSKEKGAGKKKLKFFEKNVQDVNIDVVKCDVSMSKFCFTLLDTMGYIQEVTITKDAVSCTGSSCSGFCSHSTWCLRKSFHFSKEEDFIFKKNFNNSEWGQIIKAFPERVPLVRLPKCKEGFFVNVRQSQKDANCATCKHLLQSGDVQVSTEGPYRTIMRHWISRTFYFCPKLGCISKQP</sequence>
<gene>
    <name evidence="2" type="ORF">PLOB_00010728</name>
</gene>
<dbReference type="Proteomes" id="UP001159405">
    <property type="component" value="Unassembled WGS sequence"/>
</dbReference>
<evidence type="ECO:0000313" key="3">
    <source>
        <dbReference type="Proteomes" id="UP001159405"/>
    </source>
</evidence>
<feature type="compositionally biased region" description="Low complexity" evidence="1">
    <location>
        <begin position="249"/>
        <end position="258"/>
    </location>
</feature>